<dbReference type="Proteomes" id="UP001634394">
    <property type="component" value="Unassembled WGS sequence"/>
</dbReference>
<evidence type="ECO:0000313" key="3">
    <source>
        <dbReference type="Proteomes" id="UP001634394"/>
    </source>
</evidence>
<dbReference type="InterPro" id="IPR053041">
    <property type="entry name" value="Transglut-like_Superfamily_Mod"/>
</dbReference>
<reference evidence="2 3" key="1">
    <citation type="submission" date="2024-11" db="EMBL/GenBank/DDBJ databases">
        <title>Chromosome-level genome assembly of the freshwater bivalve Anodonta woodiana.</title>
        <authorList>
            <person name="Chen X."/>
        </authorList>
    </citation>
    <scope>NUCLEOTIDE SEQUENCE [LARGE SCALE GENOMIC DNA]</scope>
    <source>
        <strain evidence="2">MN2024</strain>
        <tissue evidence="2">Gills</tissue>
    </source>
</reference>
<dbReference type="PANTHER" id="PTHR47020:SF1">
    <property type="entry name" value="HILLARIN"/>
    <property type="match status" value="1"/>
</dbReference>
<dbReference type="InterPro" id="IPR056564">
    <property type="entry name" value="Ig-like_KY"/>
</dbReference>
<evidence type="ECO:0000259" key="1">
    <source>
        <dbReference type="Pfam" id="PF23265"/>
    </source>
</evidence>
<feature type="domain" description="KY-like immunoglobulin-like" evidence="1">
    <location>
        <begin position="100"/>
        <end position="226"/>
    </location>
</feature>
<feature type="domain" description="KY-like immunoglobulin-like" evidence="1">
    <location>
        <begin position="243"/>
        <end position="343"/>
    </location>
</feature>
<dbReference type="AlphaFoldDB" id="A0ABD3VXH5"/>
<gene>
    <name evidence="2" type="ORF">ACJMK2_043611</name>
</gene>
<proteinExistence type="predicted"/>
<protein>
    <recommendedName>
        <fullName evidence="1">KY-like immunoglobulin-like domain-containing protein</fullName>
    </recommendedName>
</protein>
<sequence length="503" mass="57721">MEKTQLQTKRNSWNSVYVAGGWRLVFPLWSFCAVTGASKGNLILVEDAGQAVRKKEVASHGYQITQLNEYYFLTNPVEFIHLAYPDDEKWQLISKPWTFEQFAEIPYCQEDYHRQEIKIKSGFCGSLTSKGGECDVKLQGKKDTYFTYKLYFKHTESENKISDDLQRTLFVVVMRESKVWHLQVRFQETGVYKLEILGGGKGSAHQSLCEFKMTCTEVKEHWRPVPFNPEIGFGPCIDTERAGLKAVSHICAKVDVRRLKETVVSFHFLRQVTVEARLHNIDYSCAELQIYIDQTISKNVVIFKVSVPTSGEYALQINTKDDEDEFASDDFENACNYLLSNDKEEYAVKEVKKHVSAWKTSTQEVLQMEQTQIVQIRSVRKPEKILEDTMMATFMLLGEWEARVKDWDHVRKLLEKSGKESVKSRISSFAIKTLRKSICKSVTALTKDHTVENARMIRHGAGTLCDWVQKAAAAKEAVDTYQSYLPEGTDYESDVFLSSDEVV</sequence>
<dbReference type="Gene3D" id="1.20.920.20">
    <property type="match status" value="1"/>
</dbReference>
<dbReference type="PANTHER" id="PTHR47020">
    <property type="entry name" value="HILLARIN"/>
    <property type="match status" value="1"/>
</dbReference>
<dbReference type="EMBL" id="JBJQND010000009">
    <property type="protein sequence ID" value="KAL3866304.1"/>
    <property type="molecule type" value="Genomic_DNA"/>
</dbReference>
<name>A0ABD3VXH5_SINWO</name>
<evidence type="ECO:0000313" key="2">
    <source>
        <dbReference type="EMBL" id="KAL3866304.1"/>
    </source>
</evidence>
<comment type="caution">
    <text evidence="2">The sequence shown here is derived from an EMBL/GenBank/DDBJ whole genome shotgun (WGS) entry which is preliminary data.</text>
</comment>
<accession>A0ABD3VXH5</accession>
<dbReference type="Pfam" id="PF23265">
    <property type="entry name" value="Ig-like_KY"/>
    <property type="match status" value="2"/>
</dbReference>
<keyword evidence="3" id="KW-1185">Reference proteome</keyword>
<organism evidence="2 3">
    <name type="scientific">Sinanodonta woodiana</name>
    <name type="common">Chinese pond mussel</name>
    <name type="synonym">Anodonta woodiana</name>
    <dbReference type="NCBI Taxonomy" id="1069815"/>
    <lineage>
        <taxon>Eukaryota</taxon>
        <taxon>Metazoa</taxon>
        <taxon>Spiralia</taxon>
        <taxon>Lophotrochozoa</taxon>
        <taxon>Mollusca</taxon>
        <taxon>Bivalvia</taxon>
        <taxon>Autobranchia</taxon>
        <taxon>Heteroconchia</taxon>
        <taxon>Palaeoheterodonta</taxon>
        <taxon>Unionida</taxon>
        <taxon>Unionoidea</taxon>
        <taxon>Unionidae</taxon>
        <taxon>Unioninae</taxon>
        <taxon>Sinanodonta</taxon>
    </lineage>
</organism>